<dbReference type="AlphaFoldDB" id="K2N6W4"/>
<name>K2N6W4_TRYCR</name>
<protein>
    <recommendedName>
        <fullName evidence="5">Wings apart-like protein C-terminal domain-containing protein</fullName>
    </recommendedName>
</protein>
<dbReference type="Proteomes" id="UP000007350">
    <property type="component" value="Unassembled WGS sequence"/>
</dbReference>
<gene>
    <name evidence="3" type="ORF">MOQ_002453</name>
</gene>
<feature type="region of interest" description="Disordered" evidence="1">
    <location>
        <begin position="100"/>
        <end position="131"/>
    </location>
</feature>
<dbReference type="InterPro" id="IPR011989">
    <property type="entry name" value="ARM-like"/>
</dbReference>
<evidence type="ECO:0008006" key="5">
    <source>
        <dbReference type="Google" id="ProtNLM"/>
    </source>
</evidence>
<evidence type="ECO:0000256" key="1">
    <source>
        <dbReference type="SAM" id="MobiDB-lite"/>
    </source>
</evidence>
<dbReference type="OrthoDB" id="273534at2759"/>
<feature type="transmembrane region" description="Helical" evidence="2">
    <location>
        <begin position="41"/>
        <end position="65"/>
    </location>
</feature>
<feature type="compositionally biased region" description="Polar residues" evidence="1">
    <location>
        <begin position="100"/>
        <end position="110"/>
    </location>
</feature>
<evidence type="ECO:0000256" key="2">
    <source>
        <dbReference type="SAM" id="Phobius"/>
    </source>
</evidence>
<dbReference type="Gene3D" id="1.25.10.10">
    <property type="entry name" value="Leucine-rich Repeat Variant"/>
    <property type="match status" value="1"/>
</dbReference>
<proteinExistence type="predicted"/>
<dbReference type="EMBL" id="AHKC01009073">
    <property type="protein sequence ID" value="EKF33664.1"/>
    <property type="molecule type" value="Genomic_DNA"/>
</dbReference>
<accession>K2N6W4</accession>
<keyword evidence="2" id="KW-0812">Transmembrane</keyword>
<comment type="caution">
    <text evidence="3">The sequence shown here is derived from an EMBL/GenBank/DDBJ whole genome shotgun (WGS) entry which is preliminary data.</text>
</comment>
<sequence>MFFSFLYLFFSPSFSGDYIHMLLMVVNSRKRQYVLGLTTDFLLLGECVYDFFIFVFFCLVCKGICKRKGMGKRGRTISDVTCFIESILSCRRIEEPDASSSLSRVNDGTNSGSSRSSSCSRSRSESMNGHSTINRSAVSRVLTTSSGSMNPSDSQKSTGSAFATEMSFFCRAEEDLADMSLYLARVVSSARTPEAFIALVEHFSKYGAETVMLSLKRSGTQPKLLGHLCSVPHGGLSGGYQQLFLRFLAFLVRLCDTEVLYEEELMKFLLRCCQSRAEVSVNSAASSKRPLHWSQGARQAAVVPARSLNLSELERSVNALCGEEEDTSQTSLALRMLLEIVFKQNRNTSHPSDPNFFILFAELGGFKIVSALLETDECADALHLLEAVTLYEGLRGVYASELRITTAFLVRLITENEKRICKDTSRCDENNAALRVLTNVTGLVPSVLSGSPQMSRALAIVAANTLTDAEAVSDTLAFTLCFTTNIVKWEASQKCDEFTSVLVESPSFLTRVACLAFSSYHAEDMEKNVLAGYYALLLAVLSLCESPKAQLRVPVMTAVAHATRGTAALKKVEDKPMTLIVAILQEFLLFQGSAGSLTRDSLVSMTDIIDSVAECNGIEVSSDE</sequence>
<organism evidence="3 4">
    <name type="scientific">Trypanosoma cruzi marinkellei</name>
    <dbReference type="NCBI Taxonomy" id="85056"/>
    <lineage>
        <taxon>Eukaryota</taxon>
        <taxon>Discoba</taxon>
        <taxon>Euglenozoa</taxon>
        <taxon>Kinetoplastea</taxon>
        <taxon>Metakinetoplastina</taxon>
        <taxon>Trypanosomatida</taxon>
        <taxon>Trypanosomatidae</taxon>
        <taxon>Trypanosoma</taxon>
        <taxon>Schizotrypanum</taxon>
    </lineage>
</organism>
<evidence type="ECO:0000313" key="3">
    <source>
        <dbReference type="EMBL" id="EKF33664.1"/>
    </source>
</evidence>
<keyword evidence="2" id="KW-1133">Transmembrane helix</keyword>
<evidence type="ECO:0000313" key="4">
    <source>
        <dbReference type="Proteomes" id="UP000007350"/>
    </source>
</evidence>
<keyword evidence="2" id="KW-0472">Membrane</keyword>
<keyword evidence="4" id="KW-1185">Reference proteome</keyword>
<reference evidence="3 4" key="1">
    <citation type="journal article" date="2012" name="BMC Genomics">
        <title>Comparative genomic analysis of human infective Trypanosoma cruzi lineages with the bat-restricted subspecies T. cruzi marinkellei.</title>
        <authorList>
            <person name="Franzen O."/>
            <person name="Talavera-Lopez C."/>
            <person name="Ochaya S."/>
            <person name="Butler C.E."/>
            <person name="Messenger L.A."/>
            <person name="Lewis M.D."/>
            <person name="Llewellyn M.S."/>
            <person name="Marinkelle C.J."/>
            <person name="Tyler K.M."/>
            <person name="Miles M.A."/>
            <person name="Andersson B."/>
        </authorList>
    </citation>
    <scope>NUCLEOTIDE SEQUENCE [LARGE SCALE GENOMIC DNA]</scope>
    <source>
        <strain evidence="3 4">B7</strain>
    </source>
</reference>
<feature type="compositionally biased region" description="Low complexity" evidence="1">
    <location>
        <begin position="111"/>
        <end position="121"/>
    </location>
</feature>